<organism evidence="1">
    <name type="scientific">Ixodes ricinus</name>
    <name type="common">Common tick</name>
    <name type="synonym">Acarus ricinus</name>
    <dbReference type="NCBI Taxonomy" id="34613"/>
    <lineage>
        <taxon>Eukaryota</taxon>
        <taxon>Metazoa</taxon>
        <taxon>Ecdysozoa</taxon>
        <taxon>Arthropoda</taxon>
        <taxon>Chelicerata</taxon>
        <taxon>Arachnida</taxon>
        <taxon>Acari</taxon>
        <taxon>Parasitiformes</taxon>
        <taxon>Ixodida</taxon>
        <taxon>Ixodoidea</taxon>
        <taxon>Ixodidae</taxon>
        <taxon>Ixodinae</taxon>
        <taxon>Ixodes</taxon>
    </lineage>
</organism>
<name>A0A6B0UW85_IXORI</name>
<dbReference type="EMBL" id="GIFC01011691">
    <property type="protein sequence ID" value="MXU93774.1"/>
    <property type="molecule type" value="Transcribed_RNA"/>
</dbReference>
<accession>A0A6B0UW85</accession>
<protein>
    <submittedName>
        <fullName evidence="1">Uncharacterized protein</fullName>
    </submittedName>
</protein>
<evidence type="ECO:0000313" key="1">
    <source>
        <dbReference type="EMBL" id="MXU93774.1"/>
    </source>
</evidence>
<proteinExistence type="predicted"/>
<reference evidence="1" key="1">
    <citation type="submission" date="2019-12" db="EMBL/GenBank/DDBJ databases">
        <title>An insight into the sialome of adult female Ixodes ricinus ticks feeding for 6 days.</title>
        <authorList>
            <person name="Perner J."/>
            <person name="Ribeiro J.M.C."/>
        </authorList>
    </citation>
    <scope>NUCLEOTIDE SEQUENCE</scope>
    <source>
        <strain evidence="1">Semi-engorged</strain>
        <tissue evidence="1">Salivary glands</tissue>
    </source>
</reference>
<dbReference type="AlphaFoldDB" id="A0A6B0UW85"/>
<sequence length="151" mass="15588">MESSSYASFSLLFASTPGAGSRRLRGTWGSPLMVKGGTRTTCPTGRGTDPPTVRPVSTLEVTWRRLWKYCVGGLDWGLPQLVSGLGGHGGGKAGPHVAADLGRAPSSPGTLGEDREPLVVLALALRAPVATFFSAGIGSACSFPESDEDSL</sequence>